<gene>
    <name evidence="2" type="ORF">MNB_SUP05-12-700</name>
</gene>
<sequence>MPISEIAEFQTGKKQRLLKIFRYCSPITAMDIIEYSDAFSTFLPCRIALIEDKSGKRWLYTLNMDVLIYGGRPLSKDLYKQALELKRVMITLQKGGAKGEF</sequence>
<dbReference type="Gene3D" id="3.30.310.70">
    <property type="entry name" value="TT1751-like domain"/>
    <property type="match status" value="1"/>
</dbReference>
<feature type="domain" description="DUF302" evidence="1">
    <location>
        <begin position="3"/>
        <end position="63"/>
    </location>
</feature>
<evidence type="ECO:0000313" key="2">
    <source>
        <dbReference type="EMBL" id="SFV83251.1"/>
    </source>
</evidence>
<protein>
    <recommendedName>
        <fullName evidence="1">DUF302 domain-containing protein</fullName>
    </recommendedName>
</protein>
<proteinExistence type="predicted"/>
<dbReference type="CDD" id="cd14797">
    <property type="entry name" value="DUF302"/>
    <property type="match status" value="1"/>
</dbReference>
<dbReference type="InterPro" id="IPR035923">
    <property type="entry name" value="TT1751-like_sf"/>
</dbReference>
<dbReference type="InterPro" id="IPR005180">
    <property type="entry name" value="DUF302"/>
</dbReference>
<dbReference type="AlphaFoldDB" id="A0A1W1DNS0"/>
<dbReference type="Pfam" id="PF03625">
    <property type="entry name" value="DUF302"/>
    <property type="match status" value="1"/>
</dbReference>
<dbReference type="EMBL" id="FPHT01000343">
    <property type="protein sequence ID" value="SFV83251.1"/>
    <property type="molecule type" value="Genomic_DNA"/>
</dbReference>
<organism evidence="2">
    <name type="scientific">hydrothermal vent metagenome</name>
    <dbReference type="NCBI Taxonomy" id="652676"/>
    <lineage>
        <taxon>unclassified sequences</taxon>
        <taxon>metagenomes</taxon>
        <taxon>ecological metagenomes</taxon>
    </lineage>
</organism>
<evidence type="ECO:0000259" key="1">
    <source>
        <dbReference type="Pfam" id="PF03625"/>
    </source>
</evidence>
<name>A0A1W1DNS0_9ZZZZ</name>
<accession>A0A1W1DNS0</accession>
<reference evidence="2" key="1">
    <citation type="submission" date="2016-10" db="EMBL/GenBank/DDBJ databases">
        <authorList>
            <person name="de Groot N.N."/>
        </authorList>
    </citation>
    <scope>NUCLEOTIDE SEQUENCE</scope>
</reference>
<dbReference type="SUPFAM" id="SSF103247">
    <property type="entry name" value="TT1751-like"/>
    <property type="match status" value="1"/>
</dbReference>